<feature type="compositionally biased region" description="Low complexity" evidence="2">
    <location>
        <begin position="1031"/>
        <end position="1056"/>
    </location>
</feature>
<feature type="compositionally biased region" description="Polar residues" evidence="2">
    <location>
        <begin position="112"/>
        <end position="121"/>
    </location>
</feature>
<dbReference type="CDD" id="cd13244">
    <property type="entry name" value="PH_PLEKHG5_G6"/>
    <property type="match status" value="1"/>
</dbReference>
<feature type="region of interest" description="Disordered" evidence="2">
    <location>
        <begin position="903"/>
        <end position="952"/>
    </location>
</feature>
<name>A0AAE9E5Q5_CAEBR</name>
<evidence type="ECO:0000259" key="3">
    <source>
        <dbReference type="PROSITE" id="PS50010"/>
    </source>
</evidence>
<feature type="region of interest" description="Disordered" evidence="2">
    <location>
        <begin position="850"/>
        <end position="870"/>
    </location>
</feature>
<feature type="region of interest" description="Disordered" evidence="2">
    <location>
        <begin position="1094"/>
        <end position="1139"/>
    </location>
</feature>
<dbReference type="Gene3D" id="1.20.900.10">
    <property type="entry name" value="Dbl homology (DH) domain"/>
    <property type="match status" value="1"/>
</dbReference>
<keyword evidence="5" id="KW-1185">Reference proteome</keyword>
<sequence length="1156" mass="130917">MEFSETSMIPAILTPTPSNFPTSSNSPTMRLCLNGAATLCPTAFVDLDSIREEPSTPFSASRTFERDDSVFFRESTSSSPEDVRHVVATSSNTSSPFKFMENLQRKRKSMFRRNQSSSSLIPTEKRRTCRRPSLPSIPPTIDEMSSSVGHARSRRPSLHNDWTNEHHLMNGRNGGAMVDNRIHHINIEPQVNSFSAVFKILDDRKEDTVEQIQFDYNQRIFEVFEPYLRIRGLTINDVQFFLAGSETAIPESSGAHFLAGRTIYVRGRGNMKVVRHTRAAHSMDESNDRATRKMSAEAVSRKSSFVNSRILNRGSRNHPTLNGSDDAECRSNDSSLSVRDGYQYDEPSCSEPIDDGGTRRARSVTSSRISLFFVKDNKEMLRILNQRKEETDQEYANYKLEKDWREIVKDYRNLSDKSVKQQEAIWEIVATEHRYIKLLRYLSELSFYITDLQSSGFLKDIQNRLELFVQLCNVNYDSLWVQSIDPLLRHSRETGEPLDVNFLHNGFRDIESWSRCYASFLMTQSDSMKYIQKRTKDNEQFRDFVTWAESQETLDRQKLIDTFSQPMQRLTRYKLLLLAVQKVTVDKNECEMLQTLVDCTGKAISQQDWELNNNNLRAKLEDVMKTIDGPEFVDMDELDRAFKLQLPLNLGAFMPLLHPRTPTYREIFHRGDLRMQEGKKGSKIDVHCIIFTDMFLICRRVQAKKDRLKILRPPIHVGKIVFHYFQDQNGFSLLSLTDFHSPAALYSMYTSGPEETLRWTEMLKNAIEDFKRIHQASWSQKDQGSPIDEYGRGLFIENSNPYSQRMMPPGYASQQSQHMPVIHRKASSMDSQAVAASYAHLNYMHRSSAVSSTEQLDRHPNGLDSMKYTPPRHKLSVASCHANPLSSSKSSVDLYVSLGAENGDIERPRSRSNSSGPDIEGLKQRSRSNSPAHIGTPAECESPQTTTPCRDSPTLLITSDDCVEPCQSGRRFEKRYHTADGIDVLKPKGSMLSGAILKRFSWNVGSAVGGSSRKRLESSRRISATAVTQGSIDSFGSSTSGISTASSNNNNNNDPNMEALATKLSHISTISINDSPAVEPQATLSIHLEGPPAVVHEKDEEDQQSTELPPPAPELPPPSKTPSPNLPSEKKSEKSNSKCQDFMKFILDNNLETSDV</sequence>
<dbReference type="InterPro" id="IPR000219">
    <property type="entry name" value="DH_dom"/>
</dbReference>
<dbReference type="GO" id="GO:0005085">
    <property type="term" value="F:guanyl-nucleotide exchange factor activity"/>
    <property type="evidence" value="ECO:0007669"/>
    <property type="project" value="InterPro"/>
</dbReference>
<dbReference type="PROSITE" id="PS50010">
    <property type="entry name" value="DH_2"/>
    <property type="match status" value="1"/>
</dbReference>
<evidence type="ECO:0000313" key="5">
    <source>
        <dbReference type="Proteomes" id="UP000829354"/>
    </source>
</evidence>
<organism evidence="4 5">
    <name type="scientific">Caenorhabditis briggsae</name>
    <dbReference type="NCBI Taxonomy" id="6238"/>
    <lineage>
        <taxon>Eukaryota</taxon>
        <taxon>Metazoa</taxon>
        <taxon>Ecdysozoa</taxon>
        <taxon>Nematoda</taxon>
        <taxon>Chromadorea</taxon>
        <taxon>Rhabditida</taxon>
        <taxon>Rhabditina</taxon>
        <taxon>Rhabditomorpha</taxon>
        <taxon>Rhabditoidea</taxon>
        <taxon>Rhabditidae</taxon>
        <taxon>Peloderinae</taxon>
        <taxon>Caenorhabditis</taxon>
    </lineage>
</organism>
<dbReference type="InterPro" id="IPR001849">
    <property type="entry name" value="PH_domain"/>
</dbReference>
<dbReference type="PANTHER" id="PTHR13217:SF11">
    <property type="entry name" value="PLECKSTRIN HOMOLOGY DOMAIN-CONTAINING FAMILY G MEMBER 5"/>
    <property type="match status" value="1"/>
</dbReference>
<dbReference type="SUPFAM" id="SSF50729">
    <property type="entry name" value="PH domain-like"/>
    <property type="match status" value="1"/>
</dbReference>
<dbReference type="InterPro" id="IPR011993">
    <property type="entry name" value="PH-like_dom_sf"/>
</dbReference>
<feature type="compositionally biased region" description="Pro residues" evidence="2">
    <location>
        <begin position="1108"/>
        <end position="1125"/>
    </location>
</feature>
<evidence type="ECO:0000313" key="4">
    <source>
        <dbReference type="EMBL" id="UMM15970.1"/>
    </source>
</evidence>
<dbReference type="Proteomes" id="UP000829354">
    <property type="component" value="Chromosome II"/>
</dbReference>
<dbReference type="SUPFAM" id="SSF48065">
    <property type="entry name" value="DBL homology domain (DH-domain)"/>
    <property type="match status" value="1"/>
</dbReference>
<dbReference type="Pfam" id="PF00621">
    <property type="entry name" value="RhoGEF"/>
    <property type="match status" value="1"/>
</dbReference>
<feature type="region of interest" description="Disordered" evidence="2">
    <location>
        <begin position="1025"/>
        <end position="1057"/>
    </location>
</feature>
<dbReference type="PANTHER" id="PTHR13217">
    <property type="entry name" value="PLECKSTRIN HOMOLOGY DOMAIN-CONTAINING FAMILY G MEMBER 7"/>
    <property type="match status" value="1"/>
</dbReference>
<feature type="compositionally biased region" description="Low complexity" evidence="2">
    <location>
        <begin position="14"/>
        <end position="25"/>
    </location>
</feature>
<feature type="region of interest" description="Disordered" evidence="2">
    <location>
        <begin position="1"/>
        <end position="25"/>
    </location>
</feature>
<proteinExistence type="predicted"/>
<dbReference type="AlphaFoldDB" id="A0AAE9E5Q5"/>
<evidence type="ECO:0000256" key="2">
    <source>
        <dbReference type="SAM" id="MobiDB-lite"/>
    </source>
</evidence>
<keyword evidence="1" id="KW-0175">Coiled coil</keyword>
<dbReference type="InterPro" id="IPR040181">
    <property type="entry name" value="PKHG5/7"/>
</dbReference>
<reference evidence="4 5" key="1">
    <citation type="submission" date="2022-04" db="EMBL/GenBank/DDBJ databases">
        <title>Chromosome-level reference genomes for two strains of Caenorhabditis briggsae: an improved platform for comparative genomics.</title>
        <authorList>
            <person name="Stevens L."/>
            <person name="Andersen E."/>
        </authorList>
    </citation>
    <scope>NUCLEOTIDE SEQUENCE [LARGE SCALE GENOMIC DNA]</scope>
    <source>
        <strain evidence="4">VX34</strain>
        <tissue evidence="4">Whole-organism</tissue>
    </source>
</reference>
<dbReference type="Gene3D" id="2.30.29.30">
    <property type="entry name" value="Pleckstrin-homology domain (PH domain)/Phosphotyrosine-binding domain (PTB)"/>
    <property type="match status" value="1"/>
</dbReference>
<dbReference type="SMART" id="SM00325">
    <property type="entry name" value="RhoGEF"/>
    <property type="match status" value="1"/>
</dbReference>
<accession>A0AAE9E5Q5</accession>
<gene>
    <name evidence="4" type="ORF">L5515_013184</name>
</gene>
<dbReference type="SMART" id="SM00233">
    <property type="entry name" value="PH"/>
    <property type="match status" value="1"/>
</dbReference>
<feature type="coiled-coil region" evidence="1">
    <location>
        <begin position="374"/>
        <end position="401"/>
    </location>
</feature>
<feature type="domain" description="DH" evidence="3">
    <location>
        <begin position="420"/>
        <end position="607"/>
    </location>
</feature>
<dbReference type="InterPro" id="IPR035899">
    <property type="entry name" value="DBL_dom_sf"/>
</dbReference>
<feature type="region of interest" description="Disordered" evidence="2">
    <location>
        <begin position="108"/>
        <end position="165"/>
    </location>
</feature>
<feature type="region of interest" description="Disordered" evidence="2">
    <location>
        <begin position="310"/>
        <end position="342"/>
    </location>
</feature>
<evidence type="ECO:0000256" key="1">
    <source>
        <dbReference type="SAM" id="Coils"/>
    </source>
</evidence>
<protein>
    <recommendedName>
        <fullName evidence="3">DH domain-containing protein</fullName>
    </recommendedName>
</protein>
<dbReference type="EMBL" id="CP092621">
    <property type="protein sequence ID" value="UMM15970.1"/>
    <property type="molecule type" value="Genomic_DNA"/>
</dbReference>